<evidence type="ECO:0000313" key="2">
    <source>
        <dbReference type="EMBL" id="HAF2205701.1"/>
    </source>
</evidence>
<dbReference type="AlphaFoldDB" id="A0A742LGD4"/>
<accession>A0A742LGD4</accession>
<name>A0A742LGD4_SALER</name>
<dbReference type="EMBL" id="DAAUOA010000019">
    <property type="protein sequence ID" value="HAF2205701.1"/>
    <property type="molecule type" value="Genomic_DNA"/>
</dbReference>
<evidence type="ECO:0000313" key="1">
    <source>
        <dbReference type="EMBL" id="HAF1419285.1"/>
    </source>
</evidence>
<gene>
    <name evidence="2" type="ORF">G8N85_003700</name>
    <name evidence="1" type="ORF">G9B68_003698</name>
    <name evidence="3" type="ORF">G9E70_003779</name>
</gene>
<proteinExistence type="predicted"/>
<sequence length="239" mass="27423">MGELHDFLRLVDENPPPWSQDIPDMRNCTGMMCSPFITRILREKGMAVCMDRITGHNDGPGRGMSWRGLLENDWCYSPGEPIACMSEDGVDWVVTDGLYSVCRARFQCYREKRLPVLSDVHLTTLTVDTVMEKACAELTHLLSDPLFSVCGKVTCWHKRINIIDDCGPGWLLDMYRPEVNVEFYGDTAGHLPERVTCHHVRDVYRLLSALSDAERDIRIRNKTTSLRSWWRRFAGRVQG</sequence>
<dbReference type="EMBL" id="DAAUMU010000021">
    <property type="protein sequence ID" value="HAF1419285.1"/>
    <property type="molecule type" value="Genomic_DNA"/>
</dbReference>
<comment type="caution">
    <text evidence="1">The sequence shown here is derived from an EMBL/GenBank/DDBJ whole genome shotgun (WGS) entry which is preliminary data.</text>
</comment>
<protein>
    <submittedName>
        <fullName evidence="1">Uncharacterized protein</fullName>
    </submittedName>
</protein>
<reference evidence="1" key="2">
    <citation type="submission" date="2020-02" db="EMBL/GenBank/DDBJ databases">
        <authorList>
            <consortium name="NCBI Pathogen Detection Project"/>
        </authorList>
    </citation>
    <scope>NUCLEOTIDE SEQUENCE</scope>
    <source>
        <strain evidence="3">MA.05/00002289</strain>
        <strain evidence="2">MA.CK_01/00000941</strain>
        <strain evidence="1">MA.CK_95/00012903</strain>
    </source>
</reference>
<reference evidence="1" key="1">
    <citation type="journal article" date="2018" name="Genome Biol.">
        <title>SKESA: strategic k-mer extension for scrupulous assemblies.</title>
        <authorList>
            <person name="Souvorov A."/>
            <person name="Agarwala R."/>
            <person name="Lipman D.J."/>
        </authorList>
    </citation>
    <scope>NUCLEOTIDE SEQUENCE</scope>
    <source>
        <strain evidence="3">MA.05/00002289</strain>
        <strain evidence="2">MA.CK_01/00000941</strain>
        <strain evidence="1">MA.CK_95/00012903</strain>
    </source>
</reference>
<organism evidence="1">
    <name type="scientific">Salmonella enterica</name>
    <name type="common">Salmonella choleraesuis</name>
    <dbReference type="NCBI Taxonomy" id="28901"/>
    <lineage>
        <taxon>Bacteria</taxon>
        <taxon>Pseudomonadati</taxon>
        <taxon>Pseudomonadota</taxon>
        <taxon>Gammaproteobacteria</taxon>
        <taxon>Enterobacterales</taxon>
        <taxon>Enterobacteriaceae</taxon>
        <taxon>Salmonella</taxon>
    </lineage>
</organism>
<evidence type="ECO:0000313" key="3">
    <source>
        <dbReference type="EMBL" id="HAF2570857.1"/>
    </source>
</evidence>
<dbReference type="EMBL" id="DAAUPK010000016">
    <property type="protein sequence ID" value="HAF2570857.1"/>
    <property type="molecule type" value="Genomic_DNA"/>
</dbReference>